<dbReference type="PANTHER" id="PTHR47800">
    <property type="entry name" value="C2 DOMAIN-CONTAINING PROTEIN"/>
    <property type="match status" value="1"/>
</dbReference>
<dbReference type="Gene3D" id="2.60.40.150">
    <property type="entry name" value="C2 domain"/>
    <property type="match status" value="1"/>
</dbReference>
<dbReference type="EMBL" id="CAJNOJ010000070">
    <property type="protein sequence ID" value="CAF1026561.1"/>
    <property type="molecule type" value="Genomic_DNA"/>
</dbReference>
<comment type="caution">
    <text evidence="3">The sequence shown here is derived from an EMBL/GenBank/DDBJ whole genome shotgun (WGS) entry which is preliminary data.</text>
</comment>
<dbReference type="SMART" id="SM00239">
    <property type="entry name" value="C2"/>
    <property type="match status" value="1"/>
</dbReference>
<dbReference type="CDD" id="cd00030">
    <property type="entry name" value="C2"/>
    <property type="match status" value="1"/>
</dbReference>
<proteinExistence type="predicted"/>
<dbReference type="InterPro" id="IPR000008">
    <property type="entry name" value="C2_dom"/>
</dbReference>
<dbReference type="PANTHER" id="PTHR47800:SF5">
    <property type="entry name" value="FER-1-LIKE PROTEIN 6"/>
    <property type="match status" value="1"/>
</dbReference>
<dbReference type="Proteomes" id="UP000663852">
    <property type="component" value="Unassembled WGS sequence"/>
</dbReference>
<protein>
    <recommendedName>
        <fullName evidence="1">C2 domain-containing protein</fullName>
    </recommendedName>
</protein>
<gene>
    <name evidence="3" type="ORF">EDS130_LOCUS16178</name>
    <name evidence="2" type="ORF">XAT740_LOCUS1603</name>
</gene>
<evidence type="ECO:0000313" key="4">
    <source>
        <dbReference type="Proteomes" id="UP000663828"/>
    </source>
</evidence>
<dbReference type="OrthoDB" id="73919at2759"/>
<evidence type="ECO:0000313" key="3">
    <source>
        <dbReference type="EMBL" id="CAF1026561.1"/>
    </source>
</evidence>
<organism evidence="3 5">
    <name type="scientific">Adineta ricciae</name>
    <name type="common">Rotifer</name>
    <dbReference type="NCBI Taxonomy" id="249248"/>
    <lineage>
        <taxon>Eukaryota</taxon>
        <taxon>Metazoa</taxon>
        <taxon>Spiralia</taxon>
        <taxon>Gnathifera</taxon>
        <taxon>Rotifera</taxon>
        <taxon>Eurotatoria</taxon>
        <taxon>Bdelloidea</taxon>
        <taxon>Adinetida</taxon>
        <taxon>Adinetidae</taxon>
        <taxon>Adineta</taxon>
    </lineage>
</organism>
<keyword evidence="4" id="KW-1185">Reference proteome</keyword>
<feature type="domain" description="C2" evidence="1">
    <location>
        <begin position="10"/>
        <end position="134"/>
    </location>
</feature>
<dbReference type="AlphaFoldDB" id="A0A814IPX0"/>
<accession>A0A814IPX0</accession>
<evidence type="ECO:0000259" key="1">
    <source>
        <dbReference type="PROSITE" id="PS50004"/>
    </source>
</evidence>
<evidence type="ECO:0000313" key="2">
    <source>
        <dbReference type="EMBL" id="CAF0773935.1"/>
    </source>
</evidence>
<dbReference type="Proteomes" id="UP000663828">
    <property type="component" value="Unassembled WGS sequence"/>
</dbReference>
<name>A0A814IPX0_ADIRI</name>
<dbReference type="Pfam" id="PF00168">
    <property type="entry name" value="C2"/>
    <property type="match status" value="1"/>
</dbReference>
<reference evidence="3" key="1">
    <citation type="submission" date="2021-02" db="EMBL/GenBank/DDBJ databases">
        <authorList>
            <person name="Nowell W R."/>
        </authorList>
    </citation>
    <scope>NUCLEOTIDE SEQUENCE</scope>
</reference>
<dbReference type="InterPro" id="IPR035892">
    <property type="entry name" value="C2_domain_sf"/>
</dbReference>
<dbReference type="GO" id="GO:0010628">
    <property type="term" value="P:positive regulation of gene expression"/>
    <property type="evidence" value="ECO:0007669"/>
    <property type="project" value="TreeGrafter"/>
</dbReference>
<dbReference type="SUPFAM" id="SSF49562">
    <property type="entry name" value="C2 domain (Calcium/lipid-binding domain, CaLB)"/>
    <property type="match status" value="1"/>
</dbReference>
<evidence type="ECO:0000313" key="5">
    <source>
        <dbReference type="Proteomes" id="UP000663852"/>
    </source>
</evidence>
<dbReference type="EMBL" id="CAJNOR010000050">
    <property type="protein sequence ID" value="CAF0773935.1"/>
    <property type="molecule type" value="Genomic_DNA"/>
</dbReference>
<sequence length="408" mass="46499">MSYSILSGIGQTLIHPSTTKKKLENVTSCDFLIKFHAAHGLPKMDVVGTADPYFRAKIDDGQAEFSSSCIVNTLNPVWNEEWIVRNVPFAANLCVTVYDKDDDTVHDDYIGKFQIDIVPVDEVFVPIIGPSKTTRGVFRLSIELLPSVEVRPYTFDGPVRFSRHNSLAVGRLAKVNDERLYSTWEIYLKRIDVYFDRNKKQKWNSSYQAAKSIFEGPMAHAIQSVIKQAHRVLYAKHTTNEFGVISSNADFWHLLIDGNTNLIKPCVYTYIIEDHTWRFSETGASFFVDFASKHALHANCAQTVHYAGEFHPRPKCGWSQYDCNEVLDLNQWELVIDNGSGTYAPDLGLLNQLQELLVFNFPELHVITYDFKDPELKSSIEACREFAKSPKSRSIRTLQYLIQSPLVK</sequence>
<dbReference type="PROSITE" id="PS50004">
    <property type="entry name" value="C2"/>
    <property type="match status" value="1"/>
</dbReference>